<evidence type="ECO:0000256" key="1">
    <source>
        <dbReference type="SAM" id="MobiDB-lite"/>
    </source>
</evidence>
<dbReference type="AlphaFoldDB" id="A0AAQ3MJS7"/>
<sequence length="179" mass="20027">LFPAYRLVSRISPKIFGCSSFVHLYNQGKLDPKSIKCIFVGYSPTQKGYKCYSPSHKKYFITMDVTFNEQESFYPSSRLQGEKQNHVEPSIFSSVFPTPIPLPTTEPSQISRQFDAASPITTSLSIPIIPSTSQSNVPNTSPCLAEEDRARSHIQSEFLTSDTEQREEQPGTINSSQVP</sequence>
<evidence type="ECO:0000259" key="2">
    <source>
        <dbReference type="Pfam" id="PF25597"/>
    </source>
</evidence>
<feature type="compositionally biased region" description="Polar residues" evidence="1">
    <location>
        <begin position="153"/>
        <end position="162"/>
    </location>
</feature>
<dbReference type="InterPro" id="IPR057670">
    <property type="entry name" value="SH3_retrovirus"/>
</dbReference>
<accession>A0AAQ3MJS7</accession>
<organism evidence="3 4">
    <name type="scientific">Vigna mungo</name>
    <name type="common">Black gram</name>
    <name type="synonym">Phaseolus mungo</name>
    <dbReference type="NCBI Taxonomy" id="3915"/>
    <lineage>
        <taxon>Eukaryota</taxon>
        <taxon>Viridiplantae</taxon>
        <taxon>Streptophyta</taxon>
        <taxon>Embryophyta</taxon>
        <taxon>Tracheophyta</taxon>
        <taxon>Spermatophyta</taxon>
        <taxon>Magnoliopsida</taxon>
        <taxon>eudicotyledons</taxon>
        <taxon>Gunneridae</taxon>
        <taxon>Pentapetalae</taxon>
        <taxon>rosids</taxon>
        <taxon>fabids</taxon>
        <taxon>Fabales</taxon>
        <taxon>Fabaceae</taxon>
        <taxon>Papilionoideae</taxon>
        <taxon>50 kb inversion clade</taxon>
        <taxon>NPAAA clade</taxon>
        <taxon>indigoferoid/millettioid clade</taxon>
        <taxon>Phaseoleae</taxon>
        <taxon>Vigna</taxon>
    </lineage>
</organism>
<gene>
    <name evidence="3" type="ORF">V8G54_037674</name>
</gene>
<feature type="non-terminal residue" evidence="3">
    <location>
        <position position="179"/>
    </location>
</feature>
<protein>
    <recommendedName>
        <fullName evidence="2">Retroviral polymerase SH3-like domain-containing protein</fullName>
    </recommendedName>
</protein>
<feature type="region of interest" description="Disordered" evidence="1">
    <location>
        <begin position="127"/>
        <end position="179"/>
    </location>
</feature>
<feature type="domain" description="Retroviral polymerase SH3-like" evidence="2">
    <location>
        <begin position="18"/>
        <end position="77"/>
    </location>
</feature>
<reference evidence="3 4" key="1">
    <citation type="journal article" date="2023" name="Life. Sci Alliance">
        <title>Evolutionary insights into 3D genome organization and epigenetic landscape of Vigna mungo.</title>
        <authorList>
            <person name="Junaid A."/>
            <person name="Singh B."/>
            <person name="Bhatia S."/>
        </authorList>
    </citation>
    <scope>NUCLEOTIDE SEQUENCE [LARGE SCALE GENOMIC DNA]</scope>
    <source>
        <strain evidence="3">Urdbean</strain>
    </source>
</reference>
<keyword evidence="4" id="KW-1185">Reference proteome</keyword>
<name>A0AAQ3MJS7_VIGMU</name>
<dbReference type="EMBL" id="CP144690">
    <property type="protein sequence ID" value="WVY92160.1"/>
    <property type="molecule type" value="Genomic_DNA"/>
</dbReference>
<evidence type="ECO:0000313" key="3">
    <source>
        <dbReference type="EMBL" id="WVY92160.1"/>
    </source>
</evidence>
<evidence type="ECO:0000313" key="4">
    <source>
        <dbReference type="Proteomes" id="UP001374535"/>
    </source>
</evidence>
<dbReference type="Pfam" id="PF25597">
    <property type="entry name" value="SH3_retrovirus"/>
    <property type="match status" value="1"/>
</dbReference>
<dbReference type="Proteomes" id="UP001374535">
    <property type="component" value="Chromosome 11"/>
</dbReference>
<feature type="non-terminal residue" evidence="3">
    <location>
        <position position="1"/>
    </location>
</feature>
<proteinExistence type="predicted"/>